<keyword evidence="3 7" id="KW-0812">Transmembrane</keyword>
<keyword evidence="4 7" id="KW-1133">Transmembrane helix</keyword>
<reference evidence="9" key="1">
    <citation type="submission" date="2024-05" db="EMBL/GenBank/DDBJ databases">
        <title>Genome Sequences of Four Agar- Degrading Marine Bacteria.</title>
        <authorList>
            <person name="Phillips E.K."/>
            <person name="Shaffer J.C."/>
            <person name="Henson M.W."/>
            <person name="Temperton B."/>
            <person name="Thrash C.J."/>
            <person name="Martin M.O."/>
        </authorList>
    </citation>
    <scope>NUCLEOTIDE SEQUENCE</scope>
    <source>
        <strain evidence="9">EKP203</strain>
    </source>
</reference>
<comment type="caution">
    <text evidence="9">The sequence shown here is derived from an EMBL/GenBank/DDBJ whole genome shotgun (WGS) entry which is preliminary data.</text>
</comment>
<comment type="similarity">
    <text evidence="6">Belongs to the exbB/tolQ family.</text>
</comment>
<feature type="domain" description="MotA/TolQ/ExbB proton channel" evidence="8">
    <location>
        <begin position="108"/>
        <end position="224"/>
    </location>
</feature>
<evidence type="ECO:0000256" key="4">
    <source>
        <dbReference type="ARBA" id="ARBA00022989"/>
    </source>
</evidence>
<evidence type="ECO:0000313" key="10">
    <source>
        <dbReference type="Proteomes" id="UP001169719"/>
    </source>
</evidence>
<evidence type="ECO:0000256" key="1">
    <source>
        <dbReference type="ARBA" id="ARBA00004651"/>
    </source>
</evidence>
<feature type="transmembrane region" description="Helical" evidence="7">
    <location>
        <begin position="157"/>
        <end position="175"/>
    </location>
</feature>
<evidence type="ECO:0000259" key="8">
    <source>
        <dbReference type="Pfam" id="PF01618"/>
    </source>
</evidence>
<evidence type="ECO:0000256" key="6">
    <source>
        <dbReference type="RuleBase" id="RU004057"/>
    </source>
</evidence>
<sequence>MISLSTFAGFMAAIAVLGSAIVMSTDNYLLFVSYSSVVIVLGGTFTATLVSYSFPLLAGAIKTLFVNLLNEDNYKKESHRIIKRAAELNGVYRNGGIAALEGALTAKEQKDQFITLCIELIGTGYKGEELNNMLTESNSSQSHEEERSSKVLETMGAFAPGFGMIGTLIGLIIMLDNLSGDFAELGKGLAIALLTTLYGVCFAQLLFKPAATRAFRRIDDNFQLRELQARSFVLILERKPDLYLKDNLNGFLSSKHRLKEQ</sequence>
<evidence type="ECO:0000313" key="9">
    <source>
        <dbReference type="EMBL" id="MDN2480541.1"/>
    </source>
</evidence>
<evidence type="ECO:0000256" key="5">
    <source>
        <dbReference type="ARBA" id="ARBA00023136"/>
    </source>
</evidence>
<dbReference type="Pfam" id="PF01618">
    <property type="entry name" value="MotA_ExbB"/>
    <property type="match status" value="1"/>
</dbReference>
<dbReference type="RefSeq" id="WP_289960767.1">
    <property type="nucleotide sequence ID" value="NZ_JAUEOZ010000001.1"/>
</dbReference>
<proteinExistence type="inferred from homology"/>
<dbReference type="PANTHER" id="PTHR30433">
    <property type="entry name" value="CHEMOTAXIS PROTEIN MOTA"/>
    <property type="match status" value="1"/>
</dbReference>
<dbReference type="PANTHER" id="PTHR30433:SF2">
    <property type="entry name" value="MOTILITY PROTEIN A"/>
    <property type="match status" value="1"/>
</dbReference>
<keyword evidence="2" id="KW-1003">Cell membrane</keyword>
<evidence type="ECO:0000256" key="7">
    <source>
        <dbReference type="SAM" id="Phobius"/>
    </source>
</evidence>
<accession>A0ABT7XXN8</accession>
<protein>
    <submittedName>
        <fullName evidence="9">MotA/TolQ/ExbB proton channel family protein</fullName>
    </submittedName>
</protein>
<feature type="transmembrane region" description="Helical" evidence="7">
    <location>
        <begin position="28"/>
        <end position="52"/>
    </location>
</feature>
<dbReference type="Proteomes" id="UP001169719">
    <property type="component" value="Unassembled WGS sequence"/>
</dbReference>
<dbReference type="EMBL" id="JAUEOZ010000001">
    <property type="protein sequence ID" value="MDN2480541.1"/>
    <property type="molecule type" value="Genomic_DNA"/>
</dbReference>
<keyword evidence="6" id="KW-0653">Protein transport</keyword>
<organism evidence="9 10">
    <name type="scientific">Vibrio agarivorans</name>
    <dbReference type="NCBI Taxonomy" id="153622"/>
    <lineage>
        <taxon>Bacteria</taxon>
        <taxon>Pseudomonadati</taxon>
        <taxon>Pseudomonadota</taxon>
        <taxon>Gammaproteobacteria</taxon>
        <taxon>Vibrionales</taxon>
        <taxon>Vibrionaceae</taxon>
        <taxon>Vibrio</taxon>
    </lineage>
</organism>
<name>A0ABT7XXN8_9VIBR</name>
<keyword evidence="10" id="KW-1185">Reference proteome</keyword>
<keyword evidence="6" id="KW-0813">Transport</keyword>
<evidence type="ECO:0000256" key="3">
    <source>
        <dbReference type="ARBA" id="ARBA00022692"/>
    </source>
</evidence>
<evidence type="ECO:0000256" key="2">
    <source>
        <dbReference type="ARBA" id="ARBA00022475"/>
    </source>
</evidence>
<dbReference type="InterPro" id="IPR047055">
    <property type="entry name" value="MotA-like"/>
</dbReference>
<feature type="transmembrane region" description="Helical" evidence="7">
    <location>
        <begin position="187"/>
        <end position="207"/>
    </location>
</feature>
<keyword evidence="5 7" id="KW-0472">Membrane</keyword>
<comment type="subcellular location">
    <subcellularLocation>
        <location evidence="1">Cell membrane</location>
        <topology evidence="1">Multi-pass membrane protein</topology>
    </subcellularLocation>
    <subcellularLocation>
        <location evidence="6">Membrane</location>
        <topology evidence="6">Multi-pass membrane protein</topology>
    </subcellularLocation>
</comment>
<dbReference type="InterPro" id="IPR002898">
    <property type="entry name" value="MotA_ExbB_proton_chnl"/>
</dbReference>
<gene>
    <name evidence="9" type="ORF">QWJ08_03900</name>
</gene>